<dbReference type="AlphaFoldDB" id="A0A4P9Z7L2"/>
<organism evidence="2 3">
    <name type="scientific">Metschnikowia bicuspidata</name>
    <dbReference type="NCBI Taxonomy" id="27322"/>
    <lineage>
        <taxon>Eukaryota</taxon>
        <taxon>Fungi</taxon>
        <taxon>Dikarya</taxon>
        <taxon>Ascomycota</taxon>
        <taxon>Saccharomycotina</taxon>
        <taxon>Pichiomycetes</taxon>
        <taxon>Metschnikowiaceae</taxon>
        <taxon>Metschnikowia</taxon>
    </lineage>
</organism>
<feature type="region of interest" description="Disordered" evidence="1">
    <location>
        <begin position="107"/>
        <end position="126"/>
    </location>
</feature>
<proteinExistence type="predicted"/>
<gene>
    <name evidence="2" type="ORF">METBISCDRAFT_25056</name>
</gene>
<dbReference type="Proteomes" id="UP000268321">
    <property type="component" value="Unassembled WGS sequence"/>
</dbReference>
<feature type="compositionally biased region" description="Acidic residues" evidence="1">
    <location>
        <begin position="107"/>
        <end position="116"/>
    </location>
</feature>
<evidence type="ECO:0000256" key="1">
    <source>
        <dbReference type="SAM" id="MobiDB-lite"/>
    </source>
</evidence>
<name>A0A4P9Z7L2_9ASCO</name>
<keyword evidence="3" id="KW-1185">Reference proteome</keyword>
<protein>
    <submittedName>
        <fullName evidence="2">Uncharacterized protein</fullName>
    </submittedName>
</protein>
<accession>A0A4P9Z7L2</accession>
<reference evidence="3" key="1">
    <citation type="journal article" date="2018" name="Nat. Microbiol.">
        <title>Leveraging single-cell genomics to expand the fungal tree of life.</title>
        <authorList>
            <person name="Ahrendt S.R."/>
            <person name="Quandt C.A."/>
            <person name="Ciobanu D."/>
            <person name="Clum A."/>
            <person name="Salamov A."/>
            <person name="Andreopoulos B."/>
            <person name="Cheng J.F."/>
            <person name="Woyke T."/>
            <person name="Pelin A."/>
            <person name="Henrissat B."/>
            <person name="Reynolds N.K."/>
            <person name="Benny G.L."/>
            <person name="Smith M.E."/>
            <person name="James T.Y."/>
            <person name="Grigoriev I.V."/>
        </authorList>
    </citation>
    <scope>NUCLEOTIDE SEQUENCE [LARGE SCALE GENOMIC DNA]</scope>
    <source>
        <strain evidence="3">Baker2002</strain>
    </source>
</reference>
<dbReference type="EMBL" id="ML004898">
    <property type="protein sequence ID" value="RKP28458.1"/>
    <property type="molecule type" value="Genomic_DNA"/>
</dbReference>
<sequence>MRFRLCCDDAFSVSYLLAMAYGLSPANLLQFVRPPATYWAQNLAKLIFYSYMCDMDAAGGDPAFFGAISTAAHTRISRLMLHPNIICGVSADDERRDPLAWIMEACPGEDEGEEDVPTCSPAPVTS</sequence>
<evidence type="ECO:0000313" key="2">
    <source>
        <dbReference type="EMBL" id="RKP28458.1"/>
    </source>
</evidence>
<evidence type="ECO:0000313" key="3">
    <source>
        <dbReference type="Proteomes" id="UP000268321"/>
    </source>
</evidence>